<dbReference type="Proteomes" id="UP000314986">
    <property type="component" value="Unassembled WGS sequence"/>
</dbReference>
<evidence type="ECO:0000313" key="2">
    <source>
        <dbReference type="Proteomes" id="UP000314986"/>
    </source>
</evidence>
<dbReference type="InParanoid" id="A0A4W3K0Z8"/>
<protein>
    <submittedName>
        <fullName evidence="1">Uncharacterized protein</fullName>
    </submittedName>
</protein>
<reference evidence="1" key="5">
    <citation type="submission" date="2025-09" db="UniProtKB">
        <authorList>
            <consortium name="Ensembl"/>
        </authorList>
    </citation>
    <scope>IDENTIFICATION</scope>
</reference>
<reference evidence="1" key="4">
    <citation type="submission" date="2025-08" db="UniProtKB">
        <authorList>
            <consortium name="Ensembl"/>
        </authorList>
    </citation>
    <scope>IDENTIFICATION</scope>
</reference>
<dbReference type="STRING" id="7868.ENSCMIP00000044936"/>
<sequence length="85" mass="9380">PDLQFSSLIDLVTASILASFKESVSLTSSPDGDVDDRISYLEQRLHLQEDEIQVLRAALADVVRRLTVTEEQCAALGKKTPTRAH</sequence>
<reference evidence="2" key="2">
    <citation type="journal article" date="2007" name="PLoS Biol.">
        <title>Survey sequencing and comparative analysis of the elephant shark (Callorhinchus milii) genome.</title>
        <authorList>
            <person name="Venkatesh B."/>
            <person name="Kirkness E.F."/>
            <person name="Loh Y.H."/>
            <person name="Halpern A.L."/>
            <person name="Lee A.P."/>
            <person name="Johnson J."/>
            <person name="Dandona N."/>
            <person name="Viswanathan L.D."/>
            <person name="Tay A."/>
            <person name="Venter J.C."/>
            <person name="Strausberg R.L."/>
            <person name="Brenner S."/>
        </authorList>
    </citation>
    <scope>NUCLEOTIDE SEQUENCE [LARGE SCALE GENOMIC DNA]</scope>
</reference>
<dbReference type="AlphaFoldDB" id="A0A4W3K0Z8"/>
<accession>A0A4W3K0Z8</accession>
<dbReference type="CDD" id="cd21948">
    <property type="entry name" value="TD_EMAP2"/>
    <property type="match status" value="1"/>
</dbReference>
<name>A0A4W3K0Z8_CALMI</name>
<organism evidence="1 2">
    <name type="scientific">Callorhinchus milii</name>
    <name type="common">Ghost shark</name>
    <dbReference type="NCBI Taxonomy" id="7868"/>
    <lineage>
        <taxon>Eukaryota</taxon>
        <taxon>Metazoa</taxon>
        <taxon>Chordata</taxon>
        <taxon>Craniata</taxon>
        <taxon>Vertebrata</taxon>
        <taxon>Chondrichthyes</taxon>
        <taxon>Holocephali</taxon>
        <taxon>Chimaeriformes</taxon>
        <taxon>Callorhinchidae</taxon>
        <taxon>Callorhinchus</taxon>
    </lineage>
</organism>
<proteinExistence type="predicted"/>
<reference evidence="2" key="1">
    <citation type="journal article" date="2006" name="Science">
        <title>Ancient noncoding elements conserved in the human genome.</title>
        <authorList>
            <person name="Venkatesh B."/>
            <person name="Kirkness E.F."/>
            <person name="Loh Y.H."/>
            <person name="Halpern A.L."/>
            <person name="Lee A.P."/>
            <person name="Johnson J."/>
            <person name="Dandona N."/>
            <person name="Viswanathan L.D."/>
            <person name="Tay A."/>
            <person name="Venter J.C."/>
            <person name="Strausberg R.L."/>
            <person name="Brenner S."/>
        </authorList>
    </citation>
    <scope>NUCLEOTIDE SEQUENCE [LARGE SCALE GENOMIC DNA]</scope>
</reference>
<reference evidence="2" key="3">
    <citation type="journal article" date="2014" name="Nature">
        <title>Elephant shark genome provides unique insights into gnathostome evolution.</title>
        <authorList>
            <consortium name="International Elephant Shark Genome Sequencing Consortium"/>
            <person name="Venkatesh B."/>
            <person name="Lee A.P."/>
            <person name="Ravi V."/>
            <person name="Maurya A.K."/>
            <person name="Lian M.M."/>
            <person name="Swann J.B."/>
            <person name="Ohta Y."/>
            <person name="Flajnik M.F."/>
            <person name="Sutoh Y."/>
            <person name="Kasahara M."/>
            <person name="Hoon S."/>
            <person name="Gangu V."/>
            <person name="Roy S.W."/>
            <person name="Irimia M."/>
            <person name="Korzh V."/>
            <person name="Kondrychyn I."/>
            <person name="Lim Z.W."/>
            <person name="Tay B.H."/>
            <person name="Tohari S."/>
            <person name="Kong K.W."/>
            <person name="Ho S."/>
            <person name="Lorente-Galdos B."/>
            <person name="Quilez J."/>
            <person name="Marques-Bonet T."/>
            <person name="Raney B.J."/>
            <person name="Ingham P.W."/>
            <person name="Tay A."/>
            <person name="Hillier L.W."/>
            <person name="Minx P."/>
            <person name="Boehm T."/>
            <person name="Wilson R.K."/>
            <person name="Brenner S."/>
            <person name="Warren W.C."/>
        </authorList>
    </citation>
    <scope>NUCLEOTIDE SEQUENCE [LARGE SCALE GENOMIC DNA]</scope>
</reference>
<dbReference type="GeneTree" id="ENSGT00940000177245"/>
<keyword evidence="2" id="KW-1185">Reference proteome</keyword>
<evidence type="ECO:0000313" key="1">
    <source>
        <dbReference type="Ensembl" id="ENSCMIP00000044936.1"/>
    </source>
</evidence>
<dbReference type="Ensembl" id="ENSCMIT00000045581.1">
    <property type="protein sequence ID" value="ENSCMIP00000044936.1"/>
    <property type="gene ID" value="ENSCMIG00000018556.1"/>
</dbReference>